<accession>A0ABT0HD60</accession>
<evidence type="ECO:0000313" key="1">
    <source>
        <dbReference type="EMBL" id="MCK8482316.1"/>
    </source>
</evidence>
<keyword evidence="2" id="KW-1185">Reference proteome</keyword>
<comment type="caution">
    <text evidence="1">The sequence shown here is derived from an EMBL/GenBank/DDBJ whole genome shotgun (WGS) entry which is preliminary data.</text>
</comment>
<protein>
    <submittedName>
        <fullName evidence="1">Uncharacterized protein</fullName>
    </submittedName>
</protein>
<organism evidence="1 2">
    <name type="scientific">Psychroserpens algicola</name>
    <dbReference type="NCBI Taxonomy" id="1719034"/>
    <lineage>
        <taxon>Bacteria</taxon>
        <taxon>Pseudomonadati</taxon>
        <taxon>Bacteroidota</taxon>
        <taxon>Flavobacteriia</taxon>
        <taxon>Flavobacteriales</taxon>
        <taxon>Flavobacteriaceae</taxon>
        <taxon>Psychroserpens</taxon>
    </lineage>
</organism>
<name>A0ABT0HD60_9FLAO</name>
<proteinExistence type="predicted"/>
<dbReference type="RefSeq" id="WP_248414033.1">
    <property type="nucleotide sequence ID" value="NZ_JALPQF010000044.1"/>
</dbReference>
<dbReference type="Proteomes" id="UP001203687">
    <property type="component" value="Unassembled WGS sequence"/>
</dbReference>
<evidence type="ECO:0000313" key="2">
    <source>
        <dbReference type="Proteomes" id="UP001203687"/>
    </source>
</evidence>
<gene>
    <name evidence="1" type="ORF">MUY34_16955</name>
</gene>
<sequence length="156" mass="17934">MNKKGITPIREDYKRNYPLGLPYLVFDENKSFNGIRGDFYNMKHYKLSDINIMPGYWKNSGDIENVLVVLIAMSNTTTSSLNKLKVTVESSNFGTFFKGELPMTELNKRQQRIKFLNKIELQKDSDIIKKVVGDTITVNIGGQLYKFLNPEIEVSK</sequence>
<reference evidence="1" key="1">
    <citation type="submission" date="2022-04" db="EMBL/GenBank/DDBJ databases">
        <authorList>
            <person name="Ren T."/>
        </authorList>
    </citation>
    <scope>NUCLEOTIDE SEQUENCE</scope>
    <source>
        <strain evidence="1">F63249</strain>
    </source>
</reference>
<dbReference type="EMBL" id="JALPQF010000044">
    <property type="protein sequence ID" value="MCK8482316.1"/>
    <property type="molecule type" value="Genomic_DNA"/>
</dbReference>